<reference evidence="1 2" key="1">
    <citation type="submission" date="2020-11" db="EMBL/GenBank/DDBJ databases">
        <title>Whole Genome sequence of MDR strain of Klebsiella pneumoniae K219 isolated from sputum.</title>
        <authorList>
            <person name="Aditi B.P."/>
            <person name="Mahalakshmi K."/>
            <person name="Naveen Kumar V."/>
        </authorList>
    </citation>
    <scope>NUCLEOTIDE SEQUENCE [LARGE SCALE GENOMIC DNA]</scope>
    <source>
        <strain evidence="1 2">K219</strain>
        <plasmid evidence="1 2">pKPHS1</plasmid>
    </source>
</reference>
<organism evidence="1 2">
    <name type="scientific">Klebsiella pneumoniae subsp. pneumoniae</name>
    <dbReference type="NCBI Taxonomy" id="72407"/>
    <lineage>
        <taxon>Bacteria</taxon>
        <taxon>Pseudomonadati</taxon>
        <taxon>Pseudomonadota</taxon>
        <taxon>Gammaproteobacteria</taxon>
        <taxon>Enterobacterales</taxon>
        <taxon>Enterobacteriaceae</taxon>
        <taxon>Klebsiella/Raoultella group</taxon>
        <taxon>Klebsiella</taxon>
        <taxon>Klebsiella pneumoniae complex</taxon>
    </lineage>
</organism>
<accession>A0A7S9E1W3</accession>
<dbReference type="EMBL" id="CP064822">
    <property type="protein sequence ID" value="QPG08024.1"/>
    <property type="molecule type" value="Genomic_DNA"/>
</dbReference>
<evidence type="ECO:0000313" key="1">
    <source>
        <dbReference type="EMBL" id="QPG08024.1"/>
    </source>
</evidence>
<protein>
    <submittedName>
        <fullName evidence="1">Uncharacterized protein</fullName>
    </submittedName>
</protein>
<geneLocation type="plasmid" evidence="1 2">
    <name>pKPHS1</name>
</geneLocation>
<evidence type="ECO:0000313" key="2">
    <source>
        <dbReference type="Proteomes" id="UP000594592"/>
    </source>
</evidence>
<sequence>MTKEDLVFDLYYASSTDEEGNKLAQLTVQFRDASAVPHVTTQLARTTLKRDRSKVYAVGEQSVKNGSDTLLAAIEAYYRTDPKTIFENLMAQVQDMIEGNTAPTIHGWFIRHHHCVWRLSGRVSAGVRLQRPVNQPMARNPRHFSQPVNKLFYASPALR</sequence>
<dbReference type="Proteomes" id="UP000594592">
    <property type="component" value="Plasmid pKPHS1"/>
</dbReference>
<gene>
    <name evidence="1" type="ORF">IUJ34_27450</name>
</gene>
<name>A0A7S9E1W3_KLEPN</name>
<proteinExistence type="predicted"/>
<dbReference type="AlphaFoldDB" id="A0A7S9E1W3"/>
<keyword evidence="1" id="KW-0614">Plasmid</keyword>